<dbReference type="Pfam" id="PF01179">
    <property type="entry name" value="Cu_amine_oxid"/>
    <property type="match status" value="2"/>
</dbReference>
<feature type="region of interest" description="Disordered" evidence="3">
    <location>
        <begin position="700"/>
        <end position="734"/>
    </location>
</feature>
<evidence type="ECO:0000256" key="3">
    <source>
        <dbReference type="SAM" id="MobiDB-lite"/>
    </source>
</evidence>
<dbReference type="Pfam" id="PF00514">
    <property type="entry name" value="Arm"/>
    <property type="match status" value="1"/>
</dbReference>
<dbReference type="InParanoid" id="A0A5E4FFK0"/>
<dbReference type="InterPro" id="IPR000225">
    <property type="entry name" value="Armadillo"/>
</dbReference>
<dbReference type="InterPro" id="IPR016024">
    <property type="entry name" value="ARM-type_fold"/>
</dbReference>
<dbReference type="Gene3D" id="1.20.930.20">
    <property type="entry name" value="Adaptor protein Cbl, N-terminal domain"/>
    <property type="match status" value="1"/>
</dbReference>
<keyword evidence="1" id="KW-0677">Repeat</keyword>
<dbReference type="EMBL" id="CABIKO010000099">
    <property type="protein sequence ID" value="VVA25909.1"/>
    <property type="molecule type" value="Genomic_DNA"/>
</dbReference>
<evidence type="ECO:0000256" key="1">
    <source>
        <dbReference type="ARBA" id="ARBA00022737"/>
    </source>
</evidence>
<dbReference type="Gene3D" id="1.25.10.10">
    <property type="entry name" value="Leucine-rich Repeat Variant"/>
    <property type="match status" value="2"/>
</dbReference>
<dbReference type="GO" id="GO:0008131">
    <property type="term" value="F:primary methylamine oxidase activity"/>
    <property type="evidence" value="ECO:0007669"/>
    <property type="project" value="InterPro"/>
</dbReference>
<dbReference type="PANTHER" id="PTHR46168">
    <property type="entry name" value="ARMADILLO REPEAT ONLY 4"/>
    <property type="match status" value="1"/>
</dbReference>
<dbReference type="Gramene" id="VVA25909">
    <property type="protein sequence ID" value="VVA25909"/>
    <property type="gene ID" value="Prudul26B026303"/>
</dbReference>
<organism evidence="6 7">
    <name type="scientific">Prunus dulcis</name>
    <name type="common">Almond</name>
    <name type="synonym">Amygdalus dulcis</name>
    <dbReference type="NCBI Taxonomy" id="3755"/>
    <lineage>
        <taxon>Eukaryota</taxon>
        <taxon>Viridiplantae</taxon>
        <taxon>Streptophyta</taxon>
        <taxon>Embryophyta</taxon>
        <taxon>Tracheophyta</taxon>
        <taxon>Spermatophyta</taxon>
        <taxon>Magnoliopsida</taxon>
        <taxon>eudicotyledons</taxon>
        <taxon>Gunneridae</taxon>
        <taxon>Pentapetalae</taxon>
        <taxon>rosids</taxon>
        <taxon>fabids</taxon>
        <taxon>Rosales</taxon>
        <taxon>Rosaceae</taxon>
        <taxon>Amygdaloideae</taxon>
        <taxon>Amygdaleae</taxon>
        <taxon>Prunus</taxon>
    </lineage>
</organism>
<dbReference type="InterPro" id="IPR036537">
    <property type="entry name" value="Adaptor_Cbl_N_dom_sf"/>
</dbReference>
<dbReference type="CDD" id="cd21037">
    <property type="entry name" value="MLKL_NTD"/>
    <property type="match status" value="1"/>
</dbReference>
<dbReference type="InterPro" id="IPR011989">
    <property type="entry name" value="ARM-like"/>
</dbReference>
<dbReference type="GO" id="GO:0048038">
    <property type="term" value="F:quinone binding"/>
    <property type="evidence" value="ECO:0007669"/>
    <property type="project" value="InterPro"/>
</dbReference>
<dbReference type="Proteomes" id="UP000327085">
    <property type="component" value="Chromosome 5"/>
</dbReference>
<evidence type="ECO:0000256" key="2">
    <source>
        <dbReference type="PROSITE-ProRule" id="PRU00259"/>
    </source>
</evidence>
<name>A0A5E4FFK0_PRUDU</name>
<protein>
    <submittedName>
        <fullName evidence="6">PREDICTED: copper</fullName>
    </submittedName>
</protein>
<dbReference type="OMA" id="FMCTVAN"/>
<evidence type="ECO:0000313" key="7">
    <source>
        <dbReference type="Proteomes" id="UP000327085"/>
    </source>
</evidence>
<dbReference type="PANTHER" id="PTHR46168:SF15">
    <property type="entry name" value="ARMADILLO REPEAT-CONTAINING DOMAIN-CONTAINING PROTEIN"/>
    <property type="match status" value="1"/>
</dbReference>
<evidence type="ECO:0000259" key="5">
    <source>
        <dbReference type="Pfam" id="PF25055"/>
    </source>
</evidence>
<dbReference type="GO" id="GO:0005507">
    <property type="term" value="F:copper ion binding"/>
    <property type="evidence" value="ECO:0007669"/>
    <property type="project" value="InterPro"/>
</dbReference>
<dbReference type="GO" id="GO:0009308">
    <property type="term" value="P:amine metabolic process"/>
    <property type="evidence" value="ECO:0007669"/>
    <property type="project" value="InterPro"/>
</dbReference>
<evidence type="ECO:0000259" key="4">
    <source>
        <dbReference type="Pfam" id="PF01179"/>
    </source>
</evidence>
<dbReference type="SMART" id="SM00185">
    <property type="entry name" value="ARM"/>
    <property type="match status" value="4"/>
</dbReference>
<dbReference type="InterPro" id="IPR059179">
    <property type="entry name" value="MLKL-like_MCAfunc"/>
</dbReference>
<dbReference type="GO" id="GO:0007166">
    <property type="term" value="P:cell surface receptor signaling pathway"/>
    <property type="evidence" value="ECO:0007669"/>
    <property type="project" value="InterPro"/>
</dbReference>
<dbReference type="PROSITE" id="PS50176">
    <property type="entry name" value="ARM_REPEAT"/>
    <property type="match status" value="1"/>
</dbReference>
<dbReference type="SUPFAM" id="SSF48371">
    <property type="entry name" value="ARM repeat"/>
    <property type="match status" value="1"/>
</dbReference>
<dbReference type="InterPro" id="IPR036460">
    <property type="entry name" value="Cu_amine_oxidase_C_sf"/>
</dbReference>
<dbReference type="InterPro" id="IPR056694">
    <property type="entry name" value="DUF7792"/>
</dbReference>
<feature type="compositionally biased region" description="Basic and acidic residues" evidence="3">
    <location>
        <begin position="725"/>
        <end position="734"/>
    </location>
</feature>
<dbReference type="Pfam" id="PF25055">
    <property type="entry name" value="DUF7792"/>
    <property type="match status" value="1"/>
</dbReference>
<gene>
    <name evidence="6" type="ORF">ALMOND_2B026303</name>
</gene>
<proteinExistence type="predicted"/>
<feature type="repeat" description="ARM" evidence="2">
    <location>
        <begin position="575"/>
        <end position="618"/>
    </location>
</feature>
<feature type="compositionally biased region" description="Low complexity" evidence="3">
    <location>
        <begin position="700"/>
        <end position="721"/>
    </location>
</feature>
<dbReference type="SUPFAM" id="SSF49998">
    <property type="entry name" value="Amine oxidase catalytic domain"/>
    <property type="match status" value="1"/>
</dbReference>
<dbReference type="Gene3D" id="2.70.98.20">
    <property type="entry name" value="Copper amine oxidase, catalytic domain"/>
    <property type="match status" value="2"/>
</dbReference>
<evidence type="ECO:0000313" key="6">
    <source>
        <dbReference type="EMBL" id="VVA25909.1"/>
    </source>
</evidence>
<sequence length="993" mass="109734">MKNRGIEDMELVMVDAWNFTPGETRGGVDRRDVTPLQILQPQGPSFRVNGYFVKWQKWNFRIRFTPREGLVLYSVAYVDGSRGRRPVAHRLSFVEMVAQYGDPNDPLYRKNAFDAGEDGLGYIKYFDAHVTNFTGGVETIENCVCLHEEDHGILWKHQDSRSGLAQDGKIEAEAKLTGILSLGALQPGEVRKYGTVIAPGLYAPIHQHFFVARMDMSVDCKPGLAYNQVVEVNVKAEQSGEKTNVHHNAFYAEETLLRTEMQAMRDCNPSTSRHWIVTGELTGYMLGPGSNCLPFAGSGAKFLRRAAFLKHNLWVTPYACHEMFPGGEFPEQNPCSGKDWLHGLSRIGLLKKLILFFGRFSAFLLVVVVSPLSAKTSQSSTFMAAPENDEKSLHQELSLIILLADRVIKSAQEAECSKLDCADLAKQVDRLSQMLRSTVRIAATTQSLYDRPVRRIVADVAKNLDRALTLVRKCKHSGVLRQVFSITTTADFRKVSNLLESSIGDMKWLLSVFESDGANLSLPPIASNDPILSWVWSYIATIQMGQLRDRIDAANSLASLARDNDRNKKIIVDEGGLTPLLKLLKEGSSPDAQVAAANALFHIATDLERVRIIIDLMGISVVVSVLGDSPMRVQTSVVKLVSEMAGLDPVAQEEFGRENVTRPLVSLLSMDTVLDDPKVQTGKPSIHNLVQINKELAVKGSNPNSRSSSFSSHYHSDGSSRGAHYRKERDREAESPEVKLELKVGCAEALWKLCKECLLNSRKVTETKGLICLAKIIETEVGELQLNCLMTVMEIAAVAESNPDLRRAAFKPTSPAAKAVLDQLLRVIQEESSQELQIPAIKAIGSLARTFPARETRIVGPLVARLGNGDVDVATEAAIALGKFVSTDNFNCVEHSKTIIEFDGVPSLMRLLRTTDRINEQGHVNCLVLLCYLALHVGNSKALEQARALNTLEGGARSVVAQYPDLRDLFAKSMHNLTLYQAGAHPHRQTYIP</sequence>
<dbReference type="InterPro" id="IPR015798">
    <property type="entry name" value="Cu_amine_oxidase_C"/>
</dbReference>
<feature type="domain" description="DUF7792" evidence="5">
    <location>
        <begin position="395"/>
        <end position="513"/>
    </location>
</feature>
<reference evidence="7" key="1">
    <citation type="journal article" date="2020" name="Plant J.">
        <title>Transposons played a major role in the diversification between the closely related almond and peach genomes: results from the almond genome sequence.</title>
        <authorList>
            <person name="Alioto T."/>
            <person name="Alexiou K.G."/>
            <person name="Bardil A."/>
            <person name="Barteri F."/>
            <person name="Castanera R."/>
            <person name="Cruz F."/>
            <person name="Dhingra A."/>
            <person name="Duval H."/>
            <person name="Fernandez I Marti A."/>
            <person name="Frias L."/>
            <person name="Galan B."/>
            <person name="Garcia J.L."/>
            <person name="Howad W."/>
            <person name="Gomez-Garrido J."/>
            <person name="Gut M."/>
            <person name="Julca I."/>
            <person name="Morata J."/>
            <person name="Puigdomenech P."/>
            <person name="Ribeca P."/>
            <person name="Rubio Cabetas M.J."/>
            <person name="Vlasova A."/>
            <person name="Wirthensohn M."/>
            <person name="Garcia-Mas J."/>
            <person name="Gabaldon T."/>
            <person name="Casacuberta J.M."/>
            <person name="Arus P."/>
        </authorList>
    </citation>
    <scope>NUCLEOTIDE SEQUENCE [LARGE SCALE GENOMIC DNA]</scope>
    <source>
        <strain evidence="7">cv. Texas</strain>
    </source>
</reference>
<dbReference type="AlphaFoldDB" id="A0A5E4FFK0"/>
<feature type="domain" description="Copper amine oxidase catalytic" evidence="4">
    <location>
        <begin position="164"/>
        <end position="334"/>
    </location>
</feature>
<accession>A0A5E4FFK0</accession>
<feature type="domain" description="Copper amine oxidase catalytic" evidence="4">
    <location>
        <begin position="36"/>
        <end position="162"/>
    </location>
</feature>